<dbReference type="InterPro" id="IPR036890">
    <property type="entry name" value="HATPase_C_sf"/>
</dbReference>
<dbReference type="EMBL" id="CP138335">
    <property type="protein sequence ID" value="XBW07885.1"/>
    <property type="molecule type" value="Genomic_DNA"/>
</dbReference>
<dbReference type="GO" id="GO:0046983">
    <property type="term" value="F:protein dimerization activity"/>
    <property type="evidence" value="ECO:0007669"/>
    <property type="project" value="InterPro"/>
</dbReference>
<evidence type="ECO:0000256" key="3">
    <source>
        <dbReference type="ARBA" id="ARBA00023012"/>
    </source>
</evidence>
<dbReference type="GO" id="GO:0016020">
    <property type="term" value="C:membrane"/>
    <property type="evidence" value="ECO:0007669"/>
    <property type="project" value="InterPro"/>
</dbReference>
<dbReference type="InterPro" id="IPR011712">
    <property type="entry name" value="Sig_transdc_His_kin_sub3_dim/P"/>
</dbReference>
<evidence type="ECO:0000313" key="6">
    <source>
        <dbReference type="EMBL" id="XBW07885.1"/>
    </source>
</evidence>
<gene>
    <name evidence="6" type="ORF">SAC06_09605</name>
</gene>
<evidence type="ECO:0000259" key="5">
    <source>
        <dbReference type="Pfam" id="PF07730"/>
    </source>
</evidence>
<keyword evidence="3" id="KW-0902">Two-component regulatory system</keyword>
<dbReference type="PANTHER" id="PTHR24421">
    <property type="entry name" value="NITRATE/NITRITE SENSOR PROTEIN NARX-RELATED"/>
    <property type="match status" value="1"/>
</dbReference>
<dbReference type="RefSeq" id="WP_350258086.1">
    <property type="nucleotide sequence ID" value="NZ_CP138335.1"/>
</dbReference>
<keyword evidence="4" id="KW-0812">Transmembrane</keyword>
<keyword evidence="1" id="KW-0808">Transferase</keyword>
<accession>A0AAU7V720</accession>
<feature type="transmembrane region" description="Helical" evidence="4">
    <location>
        <begin position="71"/>
        <end position="92"/>
    </location>
</feature>
<dbReference type="AlphaFoldDB" id="A0AAU7V720"/>
<sequence length="366" mass="38744">MAVFVAFAAVVLLLEATANEASIAADRWQMMWSILAAVLIALMAWFPAGAGSAFCVLVVADTIMAPSEGVLLFPVMGLYAILADWISRRWYWQAAVAFLAVDGAVLLRSSTISADLVGIAIGLAGAVGLGFGIQVLDRRMRAMHSRIEVARQEVIDAERSVRQDIAASLHDTVARDLSGIIVTSDVALARCTDHALGDQLQTINSSARASLRRVRALIGGLRSSDPNVSLAEVIHTCRVMLQVCEVSLNSELPAELDQQLTQRQRSLLALAIREGTSNILKYAQPGSSANLLLEGLPDRAVALTIVSDVPAAQRLDPRPAELSGGFGLANLASRVSDVAGSIDFGRSGGRWVLSVTVPAGVGVDPE</sequence>
<reference evidence="6" key="1">
    <citation type="submission" date="2023-11" db="EMBL/GenBank/DDBJ databases">
        <title>Scrofimicrobium hongkongense sp. nov., isolated from a patient with peritonitis.</title>
        <authorList>
            <person name="Lao H.Y."/>
            <person name="Wong A.Y.P."/>
            <person name="Ng T.L."/>
            <person name="Wong R.Y.L."/>
            <person name="Yau M.C.Y."/>
            <person name="Lam J.Y.W."/>
            <person name="Siu G.K.H."/>
        </authorList>
    </citation>
    <scope>NUCLEOTIDE SEQUENCE</scope>
    <source>
        <strain evidence="6">R131</strain>
    </source>
</reference>
<dbReference type="Gene3D" id="1.20.5.1930">
    <property type="match status" value="1"/>
</dbReference>
<dbReference type="PANTHER" id="PTHR24421:SF63">
    <property type="entry name" value="SENSOR HISTIDINE KINASE DESK"/>
    <property type="match status" value="1"/>
</dbReference>
<proteinExistence type="predicted"/>
<dbReference type="GO" id="GO:0000155">
    <property type="term" value="F:phosphorelay sensor kinase activity"/>
    <property type="evidence" value="ECO:0007669"/>
    <property type="project" value="InterPro"/>
</dbReference>
<evidence type="ECO:0000256" key="4">
    <source>
        <dbReference type="SAM" id="Phobius"/>
    </source>
</evidence>
<keyword evidence="4" id="KW-1133">Transmembrane helix</keyword>
<feature type="transmembrane region" description="Helical" evidence="4">
    <location>
        <begin position="112"/>
        <end position="136"/>
    </location>
</feature>
<feature type="domain" description="Signal transduction histidine kinase subgroup 3 dimerisation and phosphoacceptor" evidence="5">
    <location>
        <begin position="162"/>
        <end position="224"/>
    </location>
</feature>
<dbReference type="Gene3D" id="3.30.565.10">
    <property type="entry name" value="Histidine kinase-like ATPase, C-terminal domain"/>
    <property type="match status" value="1"/>
</dbReference>
<evidence type="ECO:0000256" key="2">
    <source>
        <dbReference type="ARBA" id="ARBA00022777"/>
    </source>
</evidence>
<dbReference type="InterPro" id="IPR050482">
    <property type="entry name" value="Sensor_HK_TwoCompSys"/>
</dbReference>
<keyword evidence="2 6" id="KW-0418">Kinase</keyword>
<organism evidence="6">
    <name type="scientific">Scrofimicrobium appendicitidis</name>
    <dbReference type="NCBI Taxonomy" id="3079930"/>
    <lineage>
        <taxon>Bacteria</taxon>
        <taxon>Bacillati</taxon>
        <taxon>Actinomycetota</taxon>
        <taxon>Actinomycetes</taxon>
        <taxon>Actinomycetales</taxon>
        <taxon>Actinomycetaceae</taxon>
        <taxon>Scrofimicrobium</taxon>
    </lineage>
</organism>
<name>A0AAU7V720_9ACTO</name>
<evidence type="ECO:0000256" key="1">
    <source>
        <dbReference type="ARBA" id="ARBA00022679"/>
    </source>
</evidence>
<feature type="transmembrane region" description="Helical" evidence="4">
    <location>
        <begin position="34"/>
        <end position="59"/>
    </location>
</feature>
<keyword evidence="4" id="KW-0472">Membrane</keyword>
<dbReference type="KEGG" id="sapp:SAC06_09605"/>
<dbReference type="Pfam" id="PF07730">
    <property type="entry name" value="HisKA_3"/>
    <property type="match status" value="1"/>
</dbReference>
<protein>
    <submittedName>
        <fullName evidence="6">Histidine kinase</fullName>
    </submittedName>
</protein>